<evidence type="ECO:0000313" key="3">
    <source>
        <dbReference type="EMBL" id="GAQ63266.1"/>
    </source>
</evidence>
<dbReference type="Gene3D" id="3.30.1880.10">
    <property type="entry name" value="protein ne1242 domain like"/>
    <property type="match status" value="1"/>
</dbReference>
<gene>
    <name evidence="3" type="ORF">SsS58_03644</name>
</gene>
<proteinExistence type="predicted"/>
<keyword evidence="1" id="KW-0732">Signal</keyword>
<accession>A0A100JPE5</accession>
<reference evidence="4" key="3">
    <citation type="submission" date="2016-02" db="EMBL/GenBank/DDBJ databases">
        <title>Draft genome of pathogenic Streptomyces sp. in Japan.</title>
        <authorList>
            <person name="Tomihama T."/>
            <person name="Ikenaga M."/>
            <person name="Sakai M."/>
            <person name="Okubo T."/>
            <person name="Ikeda S."/>
        </authorList>
    </citation>
    <scope>NUCLEOTIDE SEQUENCE [LARGE SCALE GENOMIC DNA]</scope>
    <source>
        <strain evidence="4">S58</strain>
    </source>
</reference>
<protein>
    <submittedName>
        <fullName evidence="3">Tyrosinase co-factor MelC1</fullName>
    </submittedName>
</protein>
<name>A0A100JPE5_STRSC</name>
<evidence type="ECO:0000256" key="2">
    <source>
        <dbReference type="ARBA" id="ARBA00023008"/>
    </source>
</evidence>
<dbReference type="GO" id="GO:0042438">
    <property type="term" value="P:melanin biosynthetic process"/>
    <property type="evidence" value="ECO:0007669"/>
    <property type="project" value="InterPro"/>
</dbReference>
<dbReference type="InterPro" id="IPR023199">
    <property type="entry name" value="GriE/MELC1_sf"/>
</dbReference>
<dbReference type="GO" id="GO:0005507">
    <property type="term" value="F:copper ion binding"/>
    <property type="evidence" value="ECO:0007669"/>
    <property type="project" value="InterPro"/>
</dbReference>
<keyword evidence="2" id="KW-0186">Copper</keyword>
<evidence type="ECO:0000313" key="4">
    <source>
        <dbReference type="Proteomes" id="UP000067448"/>
    </source>
</evidence>
<reference evidence="4" key="1">
    <citation type="submission" date="2015-11" db="EMBL/GenBank/DDBJ databases">
        <authorList>
            <consortium name="Cross-ministerial Strategic Innovation Promotion Program (SIP) consortium"/>
            <person name="Tomihama T."/>
            <person name="Ikenaga M."/>
            <person name="Sakai M."/>
            <person name="Okubo T."/>
            <person name="Ikeda S."/>
        </authorList>
    </citation>
    <scope>NUCLEOTIDE SEQUENCE [LARGE SCALE GENOMIC DNA]</scope>
    <source>
        <strain evidence="4">S58</strain>
    </source>
</reference>
<reference evidence="3 4" key="2">
    <citation type="journal article" date="2016" name="Genome Announc.">
        <title>Draft Genome Sequences of Streptomyces scabiei S58, Streptomyces turgidiscabies T45, and Streptomyces acidiscabies a10, the Pathogens of Potato Common Scab, Isolated in Japan.</title>
        <authorList>
            <person name="Tomihama T."/>
            <person name="Nishi Y."/>
            <person name="Sakai M."/>
            <person name="Ikenaga M."/>
            <person name="Okubo T."/>
            <person name="Ikeda S."/>
        </authorList>
    </citation>
    <scope>NUCLEOTIDE SEQUENCE [LARGE SCALE GENOMIC DNA]</scope>
    <source>
        <strain evidence="3 4">S58</strain>
    </source>
</reference>
<organism evidence="3 4">
    <name type="scientific">Streptomyces scabiei</name>
    <dbReference type="NCBI Taxonomy" id="1930"/>
    <lineage>
        <taxon>Bacteria</taxon>
        <taxon>Bacillati</taxon>
        <taxon>Actinomycetota</taxon>
        <taxon>Actinomycetes</taxon>
        <taxon>Kitasatosporales</taxon>
        <taxon>Streptomycetaceae</taxon>
        <taxon>Streptomyces</taxon>
    </lineage>
</organism>
<dbReference type="InterPro" id="IPR010928">
    <property type="entry name" value="MelC1"/>
</dbReference>
<sequence>MFVSRVTVDPEAGRSRTRRNALRALGASAVALAVTPVVAAVWPRRSAGPGEADFDETYWGRRIRGVRADTGQTAYLGARTPGPGAWDVTVDGRPLHLMRRADGTYLSMIDHYRSYPTALAATRAAVEELGATQRLRVAETAEGAVGHGLHP</sequence>
<dbReference type="Proteomes" id="UP000067448">
    <property type="component" value="Unassembled WGS sequence"/>
</dbReference>
<evidence type="ECO:0000256" key="1">
    <source>
        <dbReference type="ARBA" id="ARBA00022729"/>
    </source>
</evidence>
<dbReference type="AlphaFoldDB" id="A0A100JPE5"/>
<dbReference type="Pfam" id="PF06236">
    <property type="entry name" value="MelC1"/>
    <property type="match status" value="1"/>
</dbReference>
<comment type="caution">
    <text evidence="3">The sequence shown here is derived from an EMBL/GenBank/DDBJ whole genome shotgun (WGS) entry which is preliminary data.</text>
</comment>
<dbReference type="EMBL" id="BCMM01000016">
    <property type="protein sequence ID" value="GAQ63266.1"/>
    <property type="molecule type" value="Genomic_DNA"/>
</dbReference>